<feature type="region of interest" description="Disordered" evidence="1">
    <location>
        <begin position="233"/>
        <end position="274"/>
    </location>
</feature>
<dbReference type="AlphaFoldDB" id="A0A2M7G0G7"/>
<name>A0A2M7G0G7_9BACT</name>
<proteinExistence type="predicted"/>
<reference evidence="3 4" key="1">
    <citation type="submission" date="2017-09" db="EMBL/GenBank/DDBJ databases">
        <title>Depth-based differentiation of microbial function through sediment-hosted aquifers and enrichment of novel symbionts in the deep terrestrial subsurface.</title>
        <authorList>
            <person name="Probst A.J."/>
            <person name="Ladd B."/>
            <person name="Jarett J.K."/>
            <person name="Geller-Mcgrath D.E."/>
            <person name="Sieber C.M."/>
            <person name="Emerson J.B."/>
            <person name="Anantharaman K."/>
            <person name="Thomas B.C."/>
            <person name="Malmstrom R."/>
            <person name="Stieglmeier M."/>
            <person name="Klingl A."/>
            <person name="Woyke T."/>
            <person name="Ryan C.M."/>
            <person name="Banfield J.F."/>
        </authorList>
    </citation>
    <scope>NUCLEOTIDE SEQUENCE [LARGE SCALE GENOMIC DNA]</scope>
    <source>
        <strain evidence="3">CG17_big_fil_post_rev_8_21_14_2_50_48_46</strain>
    </source>
</reference>
<feature type="domain" description="Type VI secretion system spike protein VgrG3-like C-terminal" evidence="2">
    <location>
        <begin position="309"/>
        <end position="501"/>
    </location>
</feature>
<evidence type="ECO:0000256" key="1">
    <source>
        <dbReference type="SAM" id="MobiDB-lite"/>
    </source>
</evidence>
<gene>
    <name evidence="3" type="ORF">COW36_17490</name>
</gene>
<organism evidence="3 4">
    <name type="scientific">bacterium (Candidatus Blackallbacteria) CG17_big_fil_post_rev_8_21_14_2_50_48_46</name>
    <dbReference type="NCBI Taxonomy" id="2014261"/>
    <lineage>
        <taxon>Bacteria</taxon>
        <taxon>Candidatus Blackallbacteria</taxon>
    </lineage>
</organism>
<evidence type="ECO:0000313" key="3">
    <source>
        <dbReference type="EMBL" id="PIW15215.1"/>
    </source>
</evidence>
<dbReference type="EMBL" id="PFFQ01000053">
    <property type="protein sequence ID" value="PIW15215.1"/>
    <property type="molecule type" value="Genomic_DNA"/>
</dbReference>
<feature type="compositionally biased region" description="Low complexity" evidence="1">
    <location>
        <begin position="161"/>
        <end position="171"/>
    </location>
</feature>
<evidence type="ECO:0000313" key="4">
    <source>
        <dbReference type="Proteomes" id="UP000231019"/>
    </source>
</evidence>
<dbReference type="InterPro" id="IPR049073">
    <property type="entry name" value="T6SS_VgrG3-like_C"/>
</dbReference>
<feature type="region of interest" description="Disordered" evidence="1">
    <location>
        <begin position="161"/>
        <end position="184"/>
    </location>
</feature>
<feature type="compositionally biased region" description="Low complexity" evidence="1">
    <location>
        <begin position="245"/>
        <end position="269"/>
    </location>
</feature>
<protein>
    <recommendedName>
        <fullName evidence="2">Type VI secretion system spike protein VgrG3-like C-terminal domain-containing protein</fullName>
    </recommendedName>
</protein>
<dbReference type="Proteomes" id="UP000231019">
    <property type="component" value="Unassembled WGS sequence"/>
</dbReference>
<comment type="caution">
    <text evidence="3">The sequence shown here is derived from an EMBL/GenBank/DDBJ whole genome shotgun (WGS) entry which is preliminary data.</text>
</comment>
<sequence length="506" mass="54959">MQVNSTRQDLLQQVNTAISDRRITPQEMQSLQGLLASSNLNAGDKQAVGQILNKLGEFSQSASDRLLSVSEIQTIQTMAAQLDSPAATQFTQELETQAAQPPQRSAPRIHMVKAPSEGGETEASAPKKHRNFFQMIWDALKSLFNWIASLFGGGDKNHVKGPGPAGSAASAVSFDEQPPVAAPPELASFDASQDYSATEFKESEYLNEYRQPEVPINLESFNQYLAVPSRLTREDAGDTTPPGVDPADPSAAPTAAPDKPTSAPSSTPSGPMYQRSRYHDATKFVPRFPMAAFHESGVYRKEGDPYAVGAISKPKKSDDLGGKTYGTYQFESSVYLDGSSRGNRGGAGSTLSAFINDPANPFGPHLKAAAQKYGLASKPFDALWTKFSREYNQEFGQAQEAFVLKDKGDNVQRFMDKAQLSPEVRQDSRIVDLIMGTTNHVGDLADSAATYIANRQRQLGRPMTANEVGKAIAEYKETKITSWFRSSPGAHAGIENRFEAEARAFS</sequence>
<evidence type="ECO:0000259" key="2">
    <source>
        <dbReference type="Pfam" id="PF21277"/>
    </source>
</evidence>
<dbReference type="Pfam" id="PF21277">
    <property type="entry name" value="T6SS_VgrG3-like_C"/>
    <property type="match status" value="1"/>
</dbReference>
<accession>A0A2M7G0G7</accession>